<dbReference type="InterPro" id="IPR011048">
    <property type="entry name" value="Haem_d1_sf"/>
</dbReference>
<dbReference type="PANTHER" id="PTHR47197:SF3">
    <property type="entry name" value="DIHYDRO-HEME D1 DEHYDROGENASE"/>
    <property type="match status" value="1"/>
</dbReference>
<dbReference type="Pfam" id="PF02239">
    <property type="entry name" value="Cytochrom_D1"/>
    <property type="match status" value="1"/>
</dbReference>
<dbReference type="RefSeq" id="WP_248352407.1">
    <property type="nucleotide sequence ID" value="NZ_AP025591.1"/>
</dbReference>
<dbReference type="EMBL" id="AP025591">
    <property type="protein sequence ID" value="BDG04032.1"/>
    <property type="molecule type" value="Genomic_DNA"/>
</dbReference>
<dbReference type="Gene3D" id="2.130.10.10">
    <property type="entry name" value="YVTN repeat-like/Quinoprotein amine dehydrogenase"/>
    <property type="match status" value="1"/>
</dbReference>
<dbReference type="SUPFAM" id="SSF51004">
    <property type="entry name" value="C-terminal (heme d1) domain of cytochrome cd1-nitrite reductase"/>
    <property type="match status" value="1"/>
</dbReference>
<protein>
    <recommendedName>
        <fullName evidence="4">Cytochrome D1</fullName>
    </recommendedName>
</protein>
<evidence type="ECO:0000313" key="2">
    <source>
        <dbReference type="EMBL" id="BDG04032.1"/>
    </source>
</evidence>
<feature type="signal peptide" evidence="1">
    <location>
        <begin position="1"/>
        <end position="27"/>
    </location>
</feature>
<proteinExistence type="predicted"/>
<keyword evidence="1" id="KW-0732">Signal</keyword>
<dbReference type="PANTHER" id="PTHR47197">
    <property type="entry name" value="PROTEIN NIRF"/>
    <property type="match status" value="1"/>
</dbReference>
<dbReference type="Proteomes" id="UP001162891">
    <property type="component" value="Chromosome"/>
</dbReference>
<dbReference type="InterPro" id="IPR015943">
    <property type="entry name" value="WD40/YVTN_repeat-like_dom_sf"/>
</dbReference>
<gene>
    <name evidence="2" type="ORF">AMOR_30280</name>
</gene>
<sequence length="654" mass="69332">MTPLRIEGTRRLLLSAVLAAAFPTARAAGAPRPAEPAAKPGEASRLVRDGVVIEFSLEKVSGPDGKGPLMEGDYAEARFRMTDASSGRPVPGLKPAAWLDMAGVVGGRQGESRACKDKVALYLQGSVGIRPMVDLNSYYLLVMNQDASVSVIDPVVSMTGNTSLFATIMLKRPAADWRKSADERRLYLSTPRANEVAIVDAERFTVLETVAAGTAPTRLALQGDGRYLWVGNDAEEPRESGVTIVDTETLRKVAFVQTGRGHHEIAFSEGDRVAFVTNRAEGTVSVVDVTRLAKVKDLRTGPLPISIATSRHSQAIYVADGKAGTISVVDPDRLEVVKRLPAAPGLGPMRFTQDGRWGLVVNPAAKAVFVVDAADATLPHRIDLEGRPYQVAVTRGFAYVRLLDSEQVKMVNLLTLGHGKKPTVQGFSAGQGAPQLAGDLALADTVSAASTDAAVFVVNPAESTTYFYMEGMNAPMGSFGSYGHAATAAMVVDRSLKELEPGVYGAKLRVPAAGVYDVAFLLDNPRVLHCFSAEAAPNPALKQALGALGLQFLPVPASPTAGTTLPLRVKLTDPASGAPRTGLRDVTILYHRVPGGPKAEAVAVEKGEGVYEAALDLRFAGTWYALVGVPSLDVKPNQLPFRGIVVRDALTKAR</sequence>
<accession>A0ABN6MSV2</accession>
<dbReference type="InterPro" id="IPR051200">
    <property type="entry name" value="Host-pathogen_enzymatic-act"/>
</dbReference>
<evidence type="ECO:0008006" key="4">
    <source>
        <dbReference type="Google" id="ProtNLM"/>
    </source>
</evidence>
<feature type="chain" id="PRO_5047165671" description="Cytochrome D1" evidence="1">
    <location>
        <begin position="28"/>
        <end position="654"/>
    </location>
</feature>
<name>A0ABN6MSV2_9BACT</name>
<evidence type="ECO:0000313" key="3">
    <source>
        <dbReference type="Proteomes" id="UP001162891"/>
    </source>
</evidence>
<keyword evidence="3" id="KW-1185">Reference proteome</keyword>
<reference evidence="3" key="1">
    <citation type="journal article" date="2022" name="Int. J. Syst. Evol. Microbiol.">
        <title>Anaeromyxobacter oryzae sp. nov., Anaeromyxobacter diazotrophicus sp. nov. and Anaeromyxobacter paludicola sp. nov., isolated from paddy soils.</title>
        <authorList>
            <person name="Itoh H."/>
            <person name="Xu Z."/>
            <person name="Mise K."/>
            <person name="Masuda Y."/>
            <person name="Ushijima N."/>
            <person name="Hayakawa C."/>
            <person name="Shiratori Y."/>
            <person name="Senoo K."/>
        </authorList>
    </citation>
    <scope>NUCLEOTIDE SEQUENCE [LARGE SCALE GENOMIC DNA]</scope>
    <source>
        <strain evidence="3">Red232</strain>
    </source>
</reference>
<evidence type="ECO:0000256" key="1">
    <source>
        <dbReference type="SAM" id="SignalP"/>
    </source>
</evidence>
<organism evidence="2 3">
    <name type="scientific">Anaeromyxobacter oryzae</name>
    <dbReference type="NCBI Taxonomy" id="2918170"/>
    <lineage>
        <taxon>Bacteria</taxon>
        <taxon>Pseudomonadati</taxon>
        <taxon>Myxococcota</taxon>
        <taxon>Myxococcia</taxon>
        <taxon>Myxococcales</taxon>
        <taxon>Cystobacterineae</taxon>
        <taxon>Anaeromyxobacteraceae</taxon>
        <taxon>Anaeromyxobacter</taxon>
    </lineage>
</organism>